<dbReference type="PANTHER" id="PTHR12121:SF68">
    <property type="entry name" value="CARBON CATABOLITE REPRESSOR PROTEIN 4 HOMOLOG 4-RELATED"/>
    <property type="match status" value="1"/>
</dbReference>
<dbReference type="InterPro" id="IPR036691">
    <property type="entry name" value="Endo/exonu/phosph_ase_sf"/>
</dbReference>
<dbReference type="Proteomes" id="UP000039865">
    <property type="component" value="Unassembled WGS sequence"/>
</dbReference>
<dbReference type="Gene3D" id="3.60.10.10">
    <property type="entry name" value="Endonuclease/exonuclease/phosphatase"/>
    <property type="match status" value="1"/>
</dbReference>
<evidence type="ECO:0000259" key="1">
    <source>
        <dbReference type="Pfam" id="PF03372"/>
    </source>
</evidence>
<dbReference type="EMBL" id="CCKQ01009204">
    <property type="protein sequence ID" value="CDW80670.1"/>
    <property type="molecule type" value="Genomic_DNA"/>
</dbReference>
<gene>
    <name evidence="2" type="primary">Contig6820.g7287</name>
    <name evidence="2" type="ORF">STYLEM_9673</name>
</gene>
<dbReference type="Pfam" id="PF03372">
    <property type="entry name" value="Exo_endo_phos"/>
    <property type="match status" value="1"/>
</dbReference>
<evidence type="ECO:0000313" key="3">
    <source>
        <dbReference type="Proteomes" id="UP000039865"/>
    </source>
</evidence>
<protein>
    <submittedName>
        <fullName evidence="2">Potential mrna deadenylase and ccr4-not complex subunit ccr4p</fullName>
    </submittedName>
</protein>
<dbReference type="SUPFAM" id="SSF56219">
    <property type="entry name" value="DNase I-like"/>
    <property type="match status" value="1"/>
</dbReference>
<feature type="domain" description="Endonuclease/exonuclease/phosphatase" evidence="1">
    <location>
        <begin position="46"/>
        <end position="345"/>
    </location>
</feature>
<accession>A0A078AEM2</accession>
<reference evidence="2 3" key="1">
    <citation type="submission" date="2014-06" db="EMBL/GenBank/DDBJ databases">
        <authorList>
            <person name="Swart Estienne"/>
        </authorList>
    </citation>
    <scope>NUCLEOTIDE SEQUENCE [LARGE SCALE GENOMIC DNA]</scope>
    <source>
        <strain evidence="2 3">130c</strain>
    </source>
</reference>
<dbReference type="OrthoDB" id="428734at2759"/>
<dbReference type="OMA" id="RAACSMG"/>
<organism evidence="2 3">
    <name type="scientific">Stylonychia lemnae</name>
    <name type="common">Ciliate</name>
    <dbReference type="NCBI Taxonomy" id="5949"/>
    <lineage>
        <taxon>Eukaryota</taxon>
        <taxon>Sar</taxon>
        <taxon>Alveolata</taxon>
        <taxon>Ciliophora</taxon>
        <taxon>Intramacronucleata</taxon>
        <taxon>Spirotrichea</taxon>
        <taxon>Stichotrichia</taxon>
        <taxon>Sporadotrichida</taxon>
        <taxon>Oxytrichidae</taxon>
        <taxon>Stylonychinae</taxon>
        <taxon>Stylonychia</taxon>
    </lineage>
</organism>
<evidence type="ECO:0000313" key="2">
    <source>
        <dbReference type="EMBL" id="CDW80670.1"/>
    </source>
</evidence>
<name>A0A078AEM2_STYLE</name>
<dbReference type="AlphaFoldDB" id="A0A078AEM2"/>
<dbReference type="FunCoup" id="A0A078AEM2">
    <property type="interactions" value="333"/>
</dbReference>
<dbReference type="InterPro" id="IPR050410">
    <property type="entry name" value="CCR4/nocturin_mRNA_transcr"/>
</dbReference>
<dbReference type="InterPro" id="IPR005135">
    <property type="entry name" value="Endo/exonuclease/phosphatase"/>
</dbReference>
<proteinExistence type="predicted"/>
<dbReference type="GO" id="GO:0000175">
    <property type="term" value="F:3'-5'-RNA exonuclease activity"/>
    <property type="evidence" value="ECO:0007669"/>
    <property type="project" value="TreeGrafter"/>
</dbReference>
<dbReference type="PANTHER" id="PTHR12121">
    <property type="entry name" value="CARBON CATABOLITE REPRESSOR PROTEIN 4"/>
    <property type="match status" value="1"/>
</dbReference>
<keyword evidence="3" id="KW-1185">Reference proteome</keyword>
<sequence length="366" mass="43107">MYSPHPFTVPIKQRSHIHKVENGIVHKMTNAELGGIISNKLFIKVLSYNVLADCYSHYFMFKYVDHSILKFKYRSFRILEEIKQSNSDIICLQEVDHIHDFYKPNLEQLGYSIQYTLRREKDAVLVGYKKDYFLLLHQEPVDYNEIMAIYQDKSFLRHNKAQICLLEHIESKLKLIVISSHLFWGEDNIKSAQTSLLIQKLSNFIEVHFKEDQELPGIIICGDFNSGLKSPTVRMIYGEQLDMEAIHPKELALYNKINQLYQELTRKKKFKLISSYQKYNIIPEADMHNDLERRLKGHPSFTNYTGKYKDHFDYIFHSENLLEMPTLEDLTMETALPNSIFPSDHVRIEALFSLELNQNHRIVGKL</sequence>
<dbReference type="InParanoid" id="A0A078AEM2"/>